<name>A0ABU3H2F9_9SPHI</name>
<evidence type="ECO:0000313" key="2">
    <source>
        <dbReference type="Proteomes" id="UP001258315"/>
    </source>
</evidence>
<sequence length="148" mass="17015">MAYHEITTIDPLYISITDSREGVDDYQLELKASADYLACKKDCVWLRLFYMDSALPKATKENLAARKQWMTDNERLLKTHVKAIVNVVEDPFYEQAKRIKIEKAYGVCGTCCKTLSEALDWIAVNVSLPEIIKIDKRQVVKEVNLIKN</sequence>
<dbReference type="Proteomes" id="UP001258315">
    <property type="component" value="Unassembled WGS sequence"/>
</dbReference>
<proteinExistence type="predicted"/>
<gene>
    <name evidence="1" type="ORF">QE417_004514</name>
</gene>
<accession>A0ABU3H2F9</accession>
<evidence type="ECO:0000313" key="1">
    <source>
        <dbReference type="EMBL" id="MDT3405442.1"/>
    </source>
</evidence>
<keyword evidence="2" id="KW-1185">Reference proteome</keyword>
<comment type="caution">
    <text evidence="1">The sequence shown here is derived from an EMBL/GenBank/DDBJ whole genome shotgun (WGS) entry which is preliminary data.</text>
</comment>
<dbReference type="EMBL" id="JAVLVU010000001">
    <property type="protein sequence ID" value="MDT3405442.1"/>
    <property type="molecule type" value="Genomic_DNA"/>
</dbReference>
<reference evidence="2" key="1">
    <citation type="submission" date="2023-07" db="EMBL/GenBank/DDBJ databases">
        <title>Functional and genomic diversity of the sorghum phyllosphere microbiome.</title>
        <authorList>
            <person name="Shade A."/>
        </authorList>
    </citation>
    <scope>NUCLEOTIDE SEQUENCE [LARGE SCALE GENOMIC DNA]</scope>
    <source>
        <strain evidence="2">SORGH_AS_0422</strain>
    </source>
</reference>
<organism evidence="1 2">
    <name type="scientific">Mucilaginibacter terrae</name>
    <dbReference type="NCBI Taxonomy" id="1955052"/>
    <lineage>
        <taxon>Bacteria</taxon>
        <taxon>Pseudomonadati</taxon>
        <taxon>Bacteroidota</taxon>
        <taxon>Sphingobacteriia</taxon>
        <taxon>Sphingobacteriales</taxon>
        <taxon>Sphingobacteriaceae</taxon>
        <taxon>Mucilaginibacter</taxon>
    </lineage>
</organism>
<dbReference type="RefSeq" id="WP_311953996.1">
    <property type="nucleotide sequence ID" value="NZ_JAVLVU010000001.1"/>
</dbReference>
<protein>
    <submittedName>
        <fullName evidence="1">Uncharacterized protein</fullName>
    </submittedName>
</protein>